<sequence length="143" mass="15651">MVKAGTSQDGSQQERRTLATLSEALKFFGLVPWPVGPLAFKDVGRAVRAAYSSPFVRWKNTQRLGRAAPWNSAILRALSARRTSGPGRNRISIRTEVKVSCVSFFQEVELRPSRWIIRSLGSDGGQGVAMAAKSLSSVMKVMV</sequence>
<evidence type="ECO:0000313" key="1">
    <source>
        <dbReference type="EMBL" id="CAK9216419.1"/>
    </source>
</evidence>
<accession>A0ABP0UAV5</accession>
<name>A0ABP0UAV5_9BRYO</name>
<organism evidence="1 2">
    <name type="scientific">Sphagnum troendelagicum</name>
    <dbReference type="NCBI Taxonomy" id="128251"/>
    <lineage>
        <taxon>Eukaryota</taxon>
        <taxon>Viridiplantae</taxon>
        <taxon>Streptophyta</taxon>
        <taxon>Embryophyta</taxon>
        <taxon>Bryophyta</taxon>
        <taxon>Sphagnophytina</taxon>
        <taxon>Sphagnopsida</taxon>
        <taxon>Sphagnales</taxon>
        <taxon>Sphagnaceae</taxon>
        <taxon>Sphagnum</taxon>
    </lineage>
</organism>
<reference evidence="1" key="1">
    <citation type="submission" date="2024-02" db="EMBL/GenBank/DDBJ databases">
        <authorList>
            <consortium name="ELIXIR-Norway"/>
            <consortium name="Elixir Norway"/>
        </authorList>
    </citation>
    <scope>NUCLEOTIDE SEQUENCE</scope>
</reference>
<gene>
    <name evidence="1" type="ORF">CSSPTR1EN2_LOCUS13461</name>
</gene>
<evidence type="ECO:0000313" key="2">
    <source>
        <dbReference type="Proteomes" id="UP001497512"/>
    </source>
</evidence>
<protein>
    <submittedName>
        <fullName evidence="1">Uncharacterized protein</fullName>
    </submittedName>
</protein>
<dbReference type="Proteomes" id="UP001497512">
    <property type="component" value="Chromosome 2"/>
</dbReference>
<dbReference type="EMBL" id="OZ019894">
    <property type="protein sequence ID" value="CAK9216419.1"/>
    <property type="molecule type" value="Genomic_DNA"/>
</dbReference>
<keyword evidence="2" id="KW-1185">Reference proteome</keyword>
<proteinExistence type="predicted"/>